<sequence>MKVWATADFQMPYRQLGAFAQRAEALGFDGIKVADQVSDGFLNAAAALSATTRITVCAPALVAFARSPMIVAIAAWDLRGAFGKRFELGLGPQVRGNIIRRYSERWVPPAPRMREYVQALRMIFDCWQHGIPLHFEGRHYTFTRMQEFVKPPPIEYPDVPIIVAGIGPLMTAVAGEVADALATHPTNVAPRFIRERTLPQLERGAARAGRSPDDIDLRINCLSATGVDERATRESREKLRTIMGTLFSTPSYWPILELYGWQDRGAHLNRLVREGRWQDLACVITDEMLDVLIPTAPYSEIADVLRERYANLADNVSLALPENPMLDTEVARVIQRLHE</sequence>
<dbReference type="AlphaFoldDB" id="A0A127F9H9"/>
<dbReference type="InterPro" id="IPR050564">
    <property type="entry name" value="F420-G6PD/mer"/>
</dbReference>
<dbReference type="InterPro" id="IPR019919">
    <property type="entry name" value="Lucif-like_OxRdtase_MSMEG_2256"/>
</dbReference>
<dbReference type="Pfam" id="PF00296">
    <property type="entry name" value="Bac_luciferase"/>
    <property type="match status" value="1"/>
</dbReference>
<dbReference type="CDD" id="cd01097">
    <property type="entry name" value="Tetrahydromethanopterin_reductase"/>
    <property type="match status" value="1"/>
</dbReference>
<dbReference type="NCBIfam" id="TIGR03617">
    <property type="entry name" value="F420_MSMEG_2256"/>
    <property type="match status" value="1"/>
</dbReference>
<name>A0A127F9H9_STEDE</name>
<protein>
    <recommendedName>
        <fullName evidence="1">Luciferase-like domain-containing protein</fullName>
    </recommendedName>
</protein>
<dbReference type="RefSeq" id="WP_066918864.1">
    <property type="nucleotide sequence ID" value="NZ_CP011971.1"/>
</dbReference>
<accession>A0A127F9H9</accession>
<feature type="domain" description="Luciferase-like" evidence="1">
    <location>
        <begin position="11"/>
        <end position="312"/>
    </location>
</feature>
<dbReference type="OrthoDB" id="7332380at2"/>
<dbReference type="Proteomes" id="UP000070250">
    <property type="component" value="Chromosome"/>
</dbReference>
<evidence type="ECO:0000259" key="1">
    <source>
        <dbReference type="Pfam" id="PF00296"/>
    </source>
</evidence>
<dbReference type="PANTHER" id="PTHR43244">
    <property type="match status" value="1"/>
</dbReference>
<dbReference type="SUPFAM" id="SSF51679">
    <property type="entry name" value="Bacterial luciferase-like"/>
    <property type="match status" value="1"/>
</dbReference>
<evidence type="ECO:0000313" key="3">
    <source>
        <dbReference type="Proteomes" id="UP000070250"/>
    </source>
</evidence>
<dbReference type="KEGG" id="sdf:ACG33_03865"/>
<dbReference type="InterPro" id="IPR036661">
    <property type="entry name" value="Luciferase-like_sf"/>
</dbReference>
<evidence type="ECO:0000313" key="2">
    <source>
        <dbReference type="EMBL" id="AMN46255.1"/>
    </source>
</evidence>
<proteinExistence type="predicted"/>
<organism evidence="2 3">
    <name type="scientific">Steroidobacter denitrificans</name>
    <dbReference type="NCBI Taxonomy" id="465721"/>
    <lineage>
        <taxon>Bacteria</taxon>
        <taxon>Pseudomonadati</taxon>
        <taxon>Pseudomonadota</taxon>
        <taxon>Gammaproteobacteria</taxon>
        <taxon>Steroidobacterales</taxon>
        <taxon>Steroidobacteraceae</taxon>
        <taxon>Steroidobacter</taxon>
    </lineage>
</organism>
<keyword evidence="3" id="KW-1185">Reference proteome</keyword>
<reference evidence="2 3" key="1">
    <citation type="submission" date="2015-06" db="EMBL/GenBank/DDBJ databases">
        <title>A Comprehensive Approach to Explore the Metabolic and Phylogenetic Diversity of Bacterial Steroid Degradation in the Environment: Testosterone as an Example.</title>
        <authorList>
            <person name="Yang F.-C."/>
            <person name="Chen Y.-L."/>
            <person name="Yu C.-P."/>
            <person name="Tang S.-L."/>
            <person name="Wang P.-H."/>
            <person name="Ismail W."/>
            <person name="Wang C.-H."/>
            <person name="Yang C.-Y."/>
            <person name="Chiang Y.-R."/>
        </authorList>
    </citation>
    <scope>NUCLEOTIDE SEQUENCE [LARGE SCALE GENOMIC DNA]</scope>
    <source>
        <strain evidence="2 3">DSM 18526</strain>
    </source>
</reference>
<dbReference type="EMBL" id="CP011971">
    <property type="protein sequence ID" value="AMN46255.1"/>
    <property type="molecule type" value="Genomic_DNA"/>
</dbReference>
<dbReference type="Gene3D" id="3.20.20.30">
    <property type="entry name" value="Luciferase-like domain"/>
    <property type="match status" value="1"/>
</dbReference>
<dbReference type="STRING" id="465721.ACG33_03865"/>
<dbReference type="InterPro" id="IPR011251">
    <property type="entry name" value="Luciferase-like_dom"/>
</dbReference>
<dbReference type="PANTHER" id="PTHR43244:SF2">
    <property type="entry name" value="CONSERVED HYPOTHETICAL ALANINE AND PROLINE-RICH PROTEIN"/>
    <property type="match status" value="1"/>
</dbReference>
<gene>
    <name evidence="2" type="ORF">ACG33_03865</name>
</gene>
<dbReference type="GO" id="GO:0016705">
    <property type="term" value="F:oxidoreductase activity, acting on paired donors, with incorporation or reduction of molecular oxygen"/>
    <property type="evidence" value="ECO:0007669"/>
    <property type="project" value="InterPro"/>
</dbReference>